<dbReference type="EMBL" id="FUXI01000032">
    <property type="protein sequence ID" value="SKA05880.1"/>
    <property type="molecule type" value="Genomic_DNA"/>
</dbReference>
<gene>
    <name evidence="6" type="primary">ezrA</name>
    <name evidence="8" type="ORF">SAMN02745116_02274</name>
</gene>
<dbReference type="HAMAP" id="MF_00728">
    <property type="entry name" value="EzrA"/>
    <property type="match status" value="1"/>
</dbReference>
<keyword evidence="6" id="KW-0132">Cell division</keyword>
<dbReference type="AlphaFoldDB" id="A0A1T4QQ54"/>
<dbReference type="GO" id="GO:0005940">
    <property type="term" value="C:septin ring"/>
    <property type="evidence" value="ECO:0007669"/>
    <property type="project" value="InterPro"/>
</dbReference>
<sequence length="572" mass="67258">MNTQLIVVIVILLVIVIAFYVVSTIMRKKNQERLEELEDRREALLDLPVEDEIDEVKKMHLVGQSQNTFREWNQKWTDISKSSIGDLETQIYEIENENDLFRFMKAKHSLDTAEAQMGYMEGEVDSIREGLRSLRESEERNSLAVQEALDVYEDLKTRLNEEKASYGAAAPEMEKHLVNIEIEFTQFVTLNTTGDPVEARKVLNQAEEDTFELKNKMDRIPPLVLELTDTFPSQVEELEKGHQQLLEQKYIFAEKDIEARLFHIKGQIEDSKKSLEQTDLDMVEEVNRNIDEEVNFIYDIFEREIDSHKYVKANTAQVMNYIEHAKKNNRQLLIELDHTSQSYTLNHNELGRARGYQTEIDTLERNYKLMLPKLEEKQMVYSQAREFYEDSYKVLDDIESEQLQILSDVKELRKGEKEAQKKVDDFEFKLRNIKRYVEKQRLPGLPADYLEFFFVASDRVEELAGELNKIRINMDEIEKLSKFSSDDIEILQEKTDELIDSAALAEQMMQYANRYRHNNPMIAQAIDHSLQLFTKEYRYKDALDEIGSSLNKVEPGAFERIEKFYFSHRELA</sequence>
<dbReference type="RefSeq" id="WP_078808175.1">
    <property type="nucleotide sequence ID" value="NZ_FUXI01000032.1"/>
</dbReference>
<evidence type="ECO:0000256" key="4">
    <source>
        <dbReference type="ARBA" id="ARBA00023136"/>
    </source>
</evidence>
<evidence type="ECO:0000313" key="9">
    <source>
        <dbReference type="Proteomes" id="UP000190328"/>
    </source>
</evidence>
<evidence type="ECO:0000256" key="2">
    <source>
        <dbReference type="ARBA" id="ARBA00022989"/>
    </source>
</evidence>
<organism evidence="8 9">
    <name type="scientific">Pilibacter termitis</name>
    <dbReference type="NCBI Taxonomy" id="263852"/>
    <lineage>
        <taxon>Bacteria</taxon>
        <taxon>Bacillati</taxon>
        <taxon>Bacillota</taxon>
        <taxon>Bacilli</taxon>
        <taxon>Lactobacillales</taxon>
        <taxon>Enterococcaceae</taxon>
        <taxon>Pilibacter</taxon>
    </lineage>
</organism>
<keyword evidence="6" id="KW-1003">Cell membrane</keyword>
<dbReference type="OrthoDB" id="1654473at2"/>
<keyword evidence="1 6" id="KW-0812">Transmembrane</keyword>
<evidence type="ECO:0000256" key="3">
    <source>
        <dbReference type="ARBA" id="ARBA00023054"/>
    </source>
</evidence>
<dbReference type="Pfam" id="PF06160">
    <property type="entry name" value="EzrA"/>
    <property type="match status" value="1"/>
</dbReference>
<keyword evidence="4 6" id="KW-0472">Membrane</keyword>
<reference evidence="8 9" key="1">
    <citation type="submission" date="2017-02" db="EMBL/GenBank/DDBJ databases">
        <authorList>
            <person name="Peterson S.W."/>
        </authorList>
    </citation>
    <scope>NUCLEOTIDE SEQUENCE [LARGE SCALE GENOMIC DNA]</scope>
    <source>
        <strain evidence="8 9">ATCC BAA-1030</strain>
    </source>
</reference>
<protein>
    <recommendedName>
        <fullName evidence="6">Septation ring formation regulator EzrA</fullName>
    </recommendedName>
</protein>
<dbReference type="STRING" id="263852.SAMN02745116_02274"/>
<feature type="topological domain" description="Extracellular" evidence="6">
    <location>
        <begin position="1"/>
        <end position="7"/>
    </location>
</feature>
<dbReference type="Proteomes" id="UP000190328">
    <property type="component" value="Unassembled WGS sequence"/>
</dbReference>
<evidence type="ECO:0000256" key="5">
    <source>
        <dbReference type="ARBA" id="ARBA00023210"/>
    </source>
</evidence>
<keyword evidence="9" id="KW-1185">Reference proteome</keyword>
<comment type="function">
    <text evidence="6">Negative regulator of FtsZ ring formation; modulates the frequency and position of FtsZ ring formation. Inhibits FtsZ ring formation at polar sites. Interacts either with FtsZ or with one of its binding partners to promote depolymerization.</text>
</comment>
<keyword evidence="5 6" id="KW-0717">Septation</keyword>
<proteinExistence type="inferred from homology"/>
<dbReference type="GO" id="GO:0000921">
    <property type="term" value="P:septin ring assembly"/>
    <property type="evidence" value="ECO:0007669"/>
    <property type="project" value="InterPro"/>
</dbReference>
<keyword evidence="2 6" id="KW-1133">Transmembrane helix</keyword>
<name>A0A1T4QQ54_9ENTE</name>
<comment type="subcellular location">
    <subcellularLocation>
        <location evidence="6">Cell membrane</location>
        <topology evidence="6">Single-pass membrane protein</topology>
    </subcellularLocation>
    <text evidence="6">Colocalized with FtsZ to the nascent septal site.</text>
</comment>
<feature type="topological domain" description="Cytoplasmic" evidence="6">
    <location>
        <begin position="27"/>
        <end position="572"/>
    </location>
</feature>
<evidence type="ECO:0000256" key="7">
    <source>
        <dbReference type="SAM" id="Phobius"/>
    </source>
</evidence>
<keyword evidence="6" id="KW-0131">Cell cycle</keyword>
<dbReference type="GO" id="GO:0000917">
    <property type="term" value="P:division septum assembly"/>
    <property type="evidence" value="ECO:0007669"/>
    <property type="project" value="UniProtKB-KW"/>
</dbReference>
<dbReference type="InterPro" id="IPR010379">
    <property type="entry name" value="EzrA"/>
</dbReference>
<evidence type="ECO:0000313" key="8">
    <source>
        <dbReference type="EMBL" id="SKA05880.1"/>
    </source>
</evidence>
<accession>A0A1T4QQ54</accession>
<evidence type="ECO:0000256" key="1">
    <source>
        <dbReference type="ARBA" id="ARBA00022692"/>
    </source>
</evidence>
<keyword evidence="3 6" id="KW-0175">Coiled coil</keyword>
<dbReference type="GO" id="GO:0005886">
    <property type="term" value="C:plasma membrane"/>
    <property type="evidence" value="ECO:0007669"/>
    <property type="project" value="UniProtKB-SubCell"/>
</dbReference>
<evidence type="ECO:0000256" key="6">
    <source>
        <dbReference type="HAMAP-Rule" id="MF_00728"/>
    </source>
</evidence>
<feature type="transmembrane region" description="Helical" evidence="7">
    <location>
        <begin position="6"/>
        <end position="26"/>
    </location>
</feature>
<comment type="similarity">
    <text evidence="6">Belongs to the EzrA family.</text>
</comment>